<dbReference type="Proteomes" id="UP000192251">
    <property type="component" value="Chromosome"/>
</dbReference>
<keyword evidence="3 6" id="KW-0812">Transmembrane</keyword>
<evidence type="ECO:0000256" key="1">
    <source>
        <dbReference type="ARBA" id="ARBA00004651"/>
    </source>
</evidence>
<dbReference type="InterPro" id="IPR011701">
    <property type="entry name" value="MFS"/>
</dbReference>
<comment type="subcellular location">
    <subcellularLocation>
        <location evidence="1">Cell membrane</location>
        <topology evidence="1">Multi-pass membrane protein</topology>
    </subcellularLocation>
</comment>
<dbReference type="PROSITE" id="PS50850">
    <property type="entry name" value="MFS"/>
    <property type="match status" value="1"/>
</dbReference>
<proteinExistence type="predicted"/>
<sequence length="425" mass="43860">MLTVLRHRDYRHLFFAQVVALVGTGLATVALGLLAWDIAGDRAGSVLGTALAIKMVAYVLLAPIVTAVADRLPRRTLLVGSDVLRGGVALALPFVDQVWQVYALIFVLQAASAAFTPTFQAVIPEVLPDERDYTRALSLARLAYDTESLLSPALAAALLTVTGYNWLFVGTSAGFAASAALVVSAALPKGRRSGGGDWGCTRAKATAGTRLFLATPQLRSLLLMNLAVATAGALVLVNTVVYVRDHLGLTVGDVPIALGAYGAGSMALALLLPAVLDRTGDRAVMLTGTLALPAVFTGAVAVTLAGTGDWRRPVLLATWAAFGAACSAVLTPVGRVIRHTTGPADRAAVFAAQFSLSHACWLAAYPLGGWLGAAFGLPAAVLTLAAVCLASALLAVRAWPARAEGAREAGEGHTRLRTGLSPAGR</sequence>
<dbReference type="KEGG" id="kab:B7C62_01200"/>
<evidence type="ECO:0000256" key="5">
    <source>
        <dbReference type="ARBA" id="ARBA00023136"/>
    </source>
</evidence>
<organism evidence="8 9">
    <name type="scientific">Kitasatospora albolonga</name>
    <dbReference type="NCBI Taxonomy" id="68173"/>
    <lineage>
        <taxon>Bacteria</taxon>
        <taxon>Bacillati</taxon>
        <taxon>Actinomycetota</taxon>
        <taxon>Actinomycetes</taxon>
        <taxon>Kitasatosporales</taxon>
        <taxon>Streptomycetaceae</taxon>
        <taxon>Kitasatospora</taxon>
    </lineage>
</organism>
<keyword evidence="9" id="KW-1185">Reference proteome</keyword>
<dbReference type="PANTHER" id="PTHR23513:SF18">
    <property type="entry name" value="INTEGRAL MEMBRANE PROTEIN"/>
    <property type="match status" value="1"/>
</dbReference>
<dbReference type="Gene3D" id="1.20.1250.20">
    <property type="entry name" value="MFS general substrate transporter like domains"/>
    <property type="match status" value="1"/>
</dbReference>
<feature type="transmembrane region" description="Helical" evidence="6">
    <location>
        <begin position="373"/>
        <end position="396"/>
    </location>
</feature>
<dbReference type="PANTHER" id="PTHR23513">
    <property type="entry name" value="INTEGRAL MEMBRANE EFFLUX PROTEIN-RELATED"/>
    <property type="match status" value="1"/>
</dbReference>
<evidence type="ECO:0000256" key="6">
    <source>
        <dbReference type="SAM" id="Phobius"/>
    </source>
</evidence>
<dbReference type="CDD" id="cd06173">
    <property type="entry name" value="MFS_MefA_like"/>
    <property type="match status" value="1"/>
</dbReference>
<keyword evidence="4 6" id="KW-1133">Transmembrane helix</keyword>
<feature type="transmembrane region" description="Helical" evidence="6">
    <location>
        <begin position="283"/>
        <end position="304"/>
    </location>
</feature>
<evidence type="ECO:0000259" key="7">
    <source>
        <dbReference type="PROSITE" id="PS50850"/>
    </source>
</evidence>
<accession>A0ABC8BL27</accession>
<feature type="transmembrane region" description="Helical" evidence="6">
    <location>
        <begin position="255"/>
        <end position="276"/>
    </location>
</feature>
<dbReference type="AlphaFoldDB" id="A0ABC8BL27"/>
<reference evidence="8 9" key="1">
    <citation type="submission" date="2017-04" db="EMBL/GenBank/DDBJ databases">
        <title>The complete genome sequence of Streptomyces albolongus YIM 101047, the producer of novel bafilomycins and novel odoriferous sesquiterpenoids.</title>
        <authorList>
            <person name="Yin M."/>
            <person name="Jiang Y."/>
        </authorList>
    </citation>
    <scope>NUCLEOTIDE SEQUENCE [LARGE SCALE GENOMIC DNA]</scope>
    <source>
        <strain evidence="8 9">YIM 101047</strain>
    </source>
</reference>
<protein>
    <submittedName>
        <fullName evidence="8">MFS transporter</fullName>
    </submittedName>
</protein>
<feature type="transmembrane region" description="Helical" evidence="6">
    <location>
        <begin position="349"/>
        <end position="367"/>
    </location>
</feature>
<feature type="transmembrane region" description="Helical" evidence="6">
    <location>
        <begin position="166"/>
        <end position="187"/>
    </location>
</feature>
<keyword evidence="2" id="KW-1003">Cell membrane</keyword>
<feature type="transmembrane region" description="Helical" evidence="6">
    <location>
        <begin position="46"/>
        <end position="69"/>
    </location>
</feature>
<dbReference type="InterPro" id="IPR020846">
    <property type="entry name" value="MFS_dom"/>
</dbReference>
<evidence type="ECO:0000313" key="8">
    <source>
        <dbReference type="EMBL" id="ARF71026.1"/>
    </source>
</evidence>
<feature type="transmembrane region" description="Helical" evidence="6">
    <location>
        <begin position="12"/>
        <end position="34"/>
    </location>
</feature>
<dbReference type="Pfam" id="PF07690">
    <property type="entry name" value="MFS_1"/>
    <property type="match status" value="1"/>
</dbReference>
<feature type="transmembrane region" description="Helical" evidence="6">
    <location>
        <begin position="101"/>
        <end position="122"/>
    </location>
</feature>
<gene>
    <name evidence="8" type="ORF">B7C62_01200</name>
</gene>
<keyword evidence="5 6" id="KW-0472">Membrane</keyword>
<feature type="transmembrane region" description="Helical" evidence="6">
    <location>
        <begin position="316"/>
        <end position="337"/>
    </location>
</feature>
<feature type="domain" description="Major facilitator superfamily (MFS) profile" evidence="7">
    <location>
        <begin position="1"/>
        <end position="403"/>
    </location>
</feature>
<dbReference type="InterPro" id="IPR036259">
    <property type="entry name" value="MFS_trans_sf"/>
</dbReference>
<dbReference type="EMBL" id="CP020563">
    <property type="protein sequence ID" value="ARF71026.1"/>
    <property type="molecule type" value="Genomic_DNA"/>
</dbReference>
<dbReference type="GO" id="GO:0005886">
    <property type="term" value="C:plasma membrane"/>
    <property type="evidence" value="ECO:0007669"/>
    <property type="project" value="UniProtKB-SubCell"/>
</dbReference>
<evidence type="ECO:0000313" key="9">
    <source>
        <dbReference type="Proteomes" id="UP000192251"/>
    </source>
</evidence>
<dbReference type="RefSeq" id="WP_084744235.1">
    <property type="nucleotide sequence ID" value="NZ_CP020563.1"/>
</dbReference>
<name>A0ABC8BL27_9ACTN</name>
<evidence type="ECO:0000256" key="2">
    <source>
        <dbReference type="ARBA" id="ARBA00022475"/>
    </source>
</evidence>
<feature type="transmembrane region" description="Helical" evidence="6">
    <location>
        <begin position="221"/>
        <end position="243"/>
    </location>
</feature>
<evidence type="ECO:0000256" key="3">
    <source>
        <dbReference type="ARBA" id="ARBA00022692"/>
    </source>
</evidence>
<evidence type="ECO:0000256" key="4">
    <source>
        <dbReference type="ARBA" id="ARBA00022989"/>
    </source>
</evidence>
<dbReference type="SUPFAM" id="SSF103473">
    <property type="entry name" value="MFS general substrate transporter"/>
    <property type="match status" value="1"/>
</dbReference>